<name>A0A4U3KIK5_ENTFL</name>
<evidence type="ECO:0000313" key="7">
    <source>
        <dbReference type="Proteomes" id="UP000305511"/>
    </source>
</evidence>
<protein>
    <submittedName>
        <fullName evidence="6">O-antigen ligase domain-containing protein</fullName>
    </submittedName>
</protein>
<evidence type="ECO:0000256" key="2">
    <source>
        <dbReference type="ARBA" id="ARBA00022692"/>
    </source>
</evidence>
<keyword evidence="2" id="KW-0812">Transmembrane</keyword>
<gene>
    <name evidence="6" type="ORF">EY666_18635</name>
</gene>
<feature type="domain" description="O-antigen ligase-related" evidence="5">
    <location>
        <begin position="216"/>
        <end position="396"/>
    </location>
</feature>
<comment type="caution">
    <text evidence="6">The sequence shown here is derived from an EMBL/GenBank/DDBJ whole genome shotgun (WGS) entry which is preliminary data.</text>
</comment>
<dbReference type="GO" id="GO:0016874">
    <property type="term" value="F:ligase activity"/>
    <property type="evidence" value="ECO:0007669"/>
    <property type="project" value="UniProtKB-KW"/>
</dbReference>
<evidence type="ECO:0000256" key="1">
    <source>
        <dbReference type="ARBA" id="ARBA00004141"/>
    </source>
</evidence>
<evidence type="ECO:0000256" key="3">
    <source>
        <dbReference type="ARBA" id="ARBA00022989"/>
    </source>
</evidence>
<proteinExistence type="predicted"/>
<accession>A0A4U3KIK5</accession>
<keyword evidence="3" id="KW-1133">Transmembrane helix</keyword>
<reference evidence="6 7" key="1">
    <citation type="submission" date="2019-02" db="EMBL/GenBank/DDBJ databases">
        <title>Bacteria dissemination in different level of health care in South Africa: the effectiveness of infections prevention and control.</title>
        <authorList>
            <person name="Shobo C."/>
            <person name="Amoako D.G."/>
            <person name="Allam M."/>
            <person name="Ismail A."/>
            <person name="Bester L.A."/>
            <person name="Essack S.Y."/>
        </authorList>
    </citation>
    <scope>NUCLEOTIDE SEQUENCE [LARGE SCALE GENOMIC DNA]</scope>
    <source>
        <strain evidence="6 7">2SIL2</strain>
    </source>
</reference>
<dbReference type="EMBL" id="SIYF01000659">
    <property type="protein sequence ID" value="TKK60806.1"/>
    <property type="molecule type" value="Genomic_DNA"/>
</dbReference>
<evidence type="ECO:0000256" key="4">
    <source>
        <dbReference type="ARBA" id="ARBA00023136"/>
    </source>
</evidence>
<keyword evidence="4" id="KW-0472">Membrane</keyword>
<dbReference type="InterPro" id="IPR051533">
    <property type="entry name" value="WaaL-like"/>
</dbReference>
<dbReference type="Pfam" id="PF04932">
    <property type="entry name" value="Wzy_C"/>
    <property type="match status" value="1"/>
</dbReference>
<dbReference type="AlphaFoldDB" id="A0A4U3KIK5"/>
<dbReference type="InterPro" id="IPR007016">
    <property type="entry name" value="O-antigen_ligase-rel_domated"/>
</dbReference>
<dbReference type="PANTHER" id="PTHR37422">
    <property type="entry name" value="TEICHURONIC ACID BIOSYNTHESIS PROTEIN TUAE"/>
    <property type="match status" value="1"/>
</dbReference>
<organism evidence="6 7">
    <name type="scientific">Enterococcus faecalis</name>
    <name type="common">Streptococcus faecalis</name>
    <dbReference type="NCBI Taxonomy" id="1351"/>
    <lineage>
        <taxon>Bacteria</taxon>
        <taxon>Bacillati</taxon>
        <taxon>Bacillota</taxon>
        <taxon>Bacilli</taxon>
        <taxon>Lactobacillales</taxon>
        <taxon>Enterococcaceae</taxon>
        <taxon>Enterococcus</taxon>
    </lineage>
</organism>
<keyword evidence="6" id="KW-0436">Ligase</keyword>
<evidence type="ECO:0000313" key="6">
    <source>
        <dbReference type="EMBL" id="TKK60806.1"/>
    </source>
</evidence>
<sequence>MDNLKKIFYLEKSYLLILIFSLIIRSMNIYSLLPSTLDSILFSFLAFLGFFVVLYELYNFLIEKNKDWTDWLILIFLLAFLISIILNRNYGMSSNLKLLVWNSIYVIGIYQFVKRQKNSFLIIDYINYIVMVGMFLLSIISLVMYLFQYSYVYVYGPGPRDHIRIGFLESRLFGVFGDPNYGATTALVTIILCLYYLFKYLNTKKIFIKIFLVVNIVVQFFTLLLTGSRSALLLSYLAVGFLAFSIIFYKQGVKKTPVLKKILYSCMFTLLVLFGYLIVQNGTKDVLVTVPNKIYSAVYKKEEVNGEITGKRKEPISLDRKDVVDNSDISNMRFSIWKSSVEIFKTSPIYGTSPRNLLSYAHDKLPNTFISQKSIVVHNTFLNILTSVGLLGFIPFMIFLIFNGIKIIFCYYFYQRELNLQFLTLLTIQIILVFSGLFNNEIILVNTVGSFLFWSYLGALNGYLKEISIKRSQK</sequence>
<dbReference type="PANTHER" id="PTHR37422:SF13">
    <property type="entry name" value="LIPOPOLYSACCHARIDE BIOSYNTHESIS PROTEIN PA4999-RELATED"/>
    <property type="match status" value="1"/>
</dbReference>
<dbReference type="GO" id="GO:0016020">
    <property type="term" value="C:membrane"/>
    <property type="evidence" value="ECO:0007669"/>
    <property type="project" value="UniProtKB-SubCell"/>
</dbReference>
<evidence type="ECO:0000259" key="5">
    <source>
        <dbReference type="Pfam" id="PF04932"/>
    </source>
</evidence>
<comment type="subcellular location">
    <subcellularLocation>
        <location evidence="1">Membrane</location>
        <topology evidence="1">Multi-pass membrane protein</topology>
    </subcellularLocation>
</comment>
<dbReference type="RefSeq" id="WP_002362097.1">
    <property type="nucleotide sequence ID" value="NZ_AP017623.1"/>
</dbReference>
<dbReference type="Proteomes" id="UP000305511">
    <property type="component" value="Unassembled WGS sequence"/>
</dbReference>